<comment type="similarity">
    <text evidence="1 3">Belongs to the UreD family.</text>
</comment>
<dbReference type="RefSeq" id="WP_163656261.1">
    <property type="nucleotide sequence ID" value="NZ_JAAGRN010000013.1"/>
</dbReference>
<comment type="subcellular location">
    <subcellularLocation>
        <location evidence="3">Cytoplasm</location>
    </subcellularLocation>
</comment>
<dbReference type="EMBL" id="JAAGRN010000013">
    <property type="protein sequence ID" value="NDY84438.1"/>
    <property type="molecule type" value="Genomic_DNA"/>
</dbReference>
<accession>A0A6B2R2Y6</accession>
<dbReference type="AlphaFoldDB" id="A0A6B2R2Y6"/>
<dbReference type="HAMAP" id="MF_01384">
    <property type="entry name" value="UreD"/>
    <property type="match status" value="1"/>
</dbReference>
<keyword evidence="3" id="KW-0963">Cytoplasm</keyword>
<proteinExistence type="inferred from homology"/>
<comment type="function">
    <text evidence="3">Required for maturation of urease via the functional incorporation of the urease nickel metallocenter.</text>
</comment>
<comment type="caution">
    <text evidence="4">The sequence shown here is derived from an EMBL/GenBank/DDBJ whole genome shotgun (WGS) entry which is preliminary data.</text>
</comment>
<sequence>MSHQIWQAALELEFSFWENRTLMSKRKHHGPLMVQKALYPEGNAVCHAVILHPPAGIAGGDHLSINVSSRHESKTVLTTPGATKWYKSNGKPSSQTIHLQVNKDAHLDYLPQENIFFDHVAASSRLVIQQEVGSSLIAWEINQLGRTASGEAWQHATTSIVTEWFLNDKLVWLDSSQFDPFCQAIESSCGLSSFSVFGTMWLCSVNVTRESAEDMASNLPWSDSFRVGVTCLDLDQGHGLMVLRALANEVEDIKQLFIETWMSLRQTVSGLPSHYLRLWNT</sequence>
<protein>
    <recommendedName>
        <fullName evidence="3">Urease accessory protein UreD</fullName>
    </recommendedName>
</protein>
<dbReference type="PANTHER" id="PTHR33643:SF1">
    <property type="entry name" value="UREASE ACCESSORY PROTEIN D"/>
    <property type="match status" value="1"/>
</dbReference>
<dbReference type="Pfam" id="PF01774">
    <property type="entry name" value="UreD"/>
    <property type="match status" value="1"/>
</dbReference>
<evidence type="ECO:0000256" key="2">
    <source>
        <dbReference type="ARBA" id="ARBA00023186"/>
    </source>
</evidence>
<dbReference type="InterPro" id="IPR002669">
    <property type="entry name" value="UreD"/>
</dbReference>
<keyword evidence="3" id="KW-0996">Nickel insertion</keyword>
<dbReference type="GO" id="GO:0005737">
    <property type="term" value="C:cytoplasm"/>
    <property type="evidence" value="ECO:0007669"/>
    <property type="project" value="UniProtKB-SubCell"/>
</dbReference>
<name>A0A6B2R2Y6_9BURK</name>
<comment type="subunit">
    <text evidence="3">UreD, UreF and UreG form a complex that acts as a GTP-hydrolysis-dependent molecular chaperone, activating the urease apoprotein by helping to assemble the nickel containing metallocenter of UreC. The UreE protein probably delivers the nickel.</text>
</comment>
<evidence type="ECO:0000256" key="3">
    <source>
        <dbReference type="HAMAP-Rule" id="MF_01384"/>
    </source>
</evidence>
<dbReference type="PANTHER" id="PTHR33643">
    <property type="entry name" value="UREASE ACCESSORY PROTEIN D"/>
    <property type="match status" value="1"/>
</dbReference>
<evidence type="ECO:0000313" key="4">
    <source>
        <dbReference type="EMBL" id="NDY84438.1"/>
    </source>
</evidence>
<keyword evidence="2 3" id="KW-0143">Chaperone</keyword>
<dbReference type="GO" id="GO:0016151">
    <property type="term" value="F:nickel cation binding"/>
    <property type="evidence" value="ECO:0007669"/>
    <property type="project" value="UniProtKB-UniRule"/>
</dbReference>
<gene>
    <name evidence="3" type="primary">ureD</name>
    <name evidence="4" type="ORF">G3I67_14490</name>
</gene>
<organism evidence="4">
    <name type="scientific">Sheuella amnicola</name>
    <dbReference type="NCBI Taxonomy" id="2707330"/>
    <lineage>
        <taxon>Bacteria</taxon>
        <taxon>Pseudomonadati</taxon>
        <taxon>Pseudomonadota</taxon>
        <taxon>Betaproteobacteria</taxon>
        <taxon>Burkholderiales</taxon>
        <taxon>Alcaligenaceae</taxon>
        <taxon>Sheuella</taxon>
    </lineage>
</organism>
<reference evidence="4" key="1">
    <citation type="submission" date="2020-02" db="EMBL/GenBank/DDBJ databases">
        <authorList>
            <person name="Chen W.-M."/>
        </authorList>
    </citation>
    <scope>NUCLEOTIDE SEQUENCE</scope>
    <source>
        <strain evidence="4">NBD-18</strain>
    </source>
</reference>
<evidence type="ECO:0000256" key="1">
    <source>
        <dbReference type="ARBA" id="ARBA00007177"/>
    </source>
</evidence>